<protein>
    <recommendedName>
        <fullName evidence="1">PiggyBac transposable element-derived protein domain-containing protein</fullName>
    </recommendedName>
</protein>
<evidence type="ECO:0000313" key="2">
    <source>
        <dbReference type="EMBL" id="KAF2902716.1"/>
    </source>
</evidence>
<comment type="caution">
    <text evidence="2">The sequence shown here is derived from an EMBL/GenBank/DDBJ whole genome shotgun (WGS) entry which is preliminary data.</text>
</comment>
<dbReference type="PANTHER" id="PTHR47272:SF1">
    <property type="entry name" value="PIGGYBAC TRANSPOSABLE ELEMENT-DERIVED PROTEIN 3-LIKE"/>
    <property type="match status" value="1"/>
</dbReference>
<dbReference type="InterPro" id="IPR029526">
    <property type="entry name" value="PGBD"/>
</dbReference>
<organism evidence="2 3">
    <name type="scientific">Ignelater luminosus</name>
    <name type="common">Cucubano</name>
    <name type="synonym">Pyrophorus luminosus</name>
    <dbReference type="NCBI Taxonomy" id="2038154"/>
    <lineage>
        <taxon>Eukaryota</taxon>
        <taxon>Metazoa</taxon>
        <taxon>Ecdysozoa</taxon>
        <taxon>Arthropoda</taxon>
        <taxon>Hexapoda</taxon>
        <taxon>Insecta</taxon>
        <taxon>Pterygota</taxon>
        <taxon>Neoptera</taxon>
        <taxon>Endopterygota</taxon>
        <taxon>Coleoptera</taxon>
        <taxon>Polyphaga</taxon>
        <taxon>Elateriformia</taxon>
        <taxon>Elateroidea</taxon>
        <taxon>Elateridae</taxon>
        <taxon>Agrypninae</taxon>
        <taxon>Pyrophorini</taxon>
        <taxon>Ignelater</taxon>
    </lineage>
</organism>
<feature type="domain" description="PiggyBac transposable element-derived protein" evidence="1">
    <location>
        <begin position="196"/>
        <end position="337"/>
    </location>
</feature>
<evidence type="ECO:0000259" key="1">
    <source>
        <dbReference type="Pfam" id="PF13843"/>
    </source>
</evidence>
<dbReference type="Pfam" id="PF13843">
    <property type="entry name" value="DDE_Tnp_1_7"/>
    <property type="match status" value="1"/>
</dbReference>
<keyword evidence="3" id="KW-1185">Reference proteome</keyword>
<dbReference type="Proteomes" id="UP000801492">
    <property type="component" value="Unassembled WGS sequence"/>
</dbReference>
<accession>A0A8K0GKF2</accession>
<evidence type="ECO:0000313" key="3">
    <source>
        <dbReference type="Proteomes" id="UP000801492"/>
    </source>
</evidence>
<dbReference type="PANTHER" id="PTHR47272">
    <property type="entry name" value="DDE_TNP_1_7 DOMAIN-CONTAINING PROTEIN"/>
    <property type="match status" value="1"/>
</dbReference>
<gene>
    <name evidence="2" type="ORF">ILUMI_03468</name>
</gene>
<sequence>MSSKELRFRNRVYKFYEENSALGKLYTCKHFSYENVSKSTIYNIIQRFEKGSTVDRRNGSGCKAVKIPPPKPRQIENLFENYDSISLRTTPKKHDTMSRPLTGEELLQLIEEGLSDIDCLSHDDDDGWESNAYDAIVQTYVDQLEEERVEEVVLHLVIENPIESEPNTYATRKRRGLQQGGVQIPQSPVSRKQKGKTNLYAVQNNITHFTPTMVHEIKVFIGIHIVMGCLGYPMIKCYWEPKLRIDVIANNMNLNSFYYLRQAFHLADVTQSPNQVNRFWKVRFFYNQIRPRCMKLPTEPAISIDKQMVPFKGQHNVKQYIRGKPSPWGTKIFALCGTSG</sequence>
<dbReference type="EMBL" id="VTPC01001206">
    <property type="protein sequence ID" value="KAF2902716.1"/>
    <property type="molecule type" value="Genomic_DNA"/>
</dbReference>
<name>A0A8K0GKF2_IGNLU</name>
<dbReference type="AlphaFoldDB" id="A0A8K0GKF2"/>
<proteinExistence type="predicted"/>
<dbReference type="OrthoDB" id="6756891at2759"/>
<reference evidence="2" key="1">
    <citation type="submission" date="2019-08" db="EMBL/GenBank/DDBJ databases">
        <title>The genome of the North American firefly Photinus pyralis.</title>
        <authorList>
            <consortium name="Photinus pyralis genome working group"/>
            <person name="Fallon T.R."/>
            <person name="Sander Lower S.E."/>
            <person name="Weng J.-K."/>
        </authorList>
    </citation>
    <scope>NUCLEOTIDE SEQUENCE</scope>
    <source>
        <strain evidence="2">TRF0915ILg1</strain>
        <tissue evidence="2">Whole body</tissue>
    </source>
</reference>